<protein>
    <submittedName>
        <fullName evidence="1">Uncharacterized protein</fullName>
    </submittedName>
</protein>
<keyword evidence="2" id="KW-1185">Reference proteome</keyword>
<accession>A0A8X9A7Z3</accession>
<name>A0A8X9A7Z3_SALSN</name>
<reference evidence="1" key="2">
    <citation type="submission" date="2020-08" db="EMBL/GenBank/DDBJ databases">
        <title>Plant Genome Project.</title>
        <authorList>
            <person name="Zhang R.-G."/>
        </authorList>
    </citation>
    <scope>NUCLEOTIDE SEQUENCE</scope>
    <source>
        <strain evidence="1">Huo1</strain>
        <tissue evidence="1">Leaf</tissue>
    </source>
</reference>
<reference evidence="1" key="1">
    <citation type="submission" date="2018-01" db="EMBL/GenBank/DDBJ databases">
        <authorList>
            <person name="Mao J.F."/>
        </authorList>
    </citation>
    <scope>NUCLEOTIDE SEQUENCE</scope>
    <source>
        <strain evidence="1">Huo1</strain>
        <tissue evidence="1">Leaf</tissue>
    </source>
</reference>
<dbReference type="EMBL" id="PNBA02000003">
    <property type="protein sequence ID" value="KAG6431773.1"/>
    <property type="molecule type" value="Genomic_DNA"/>
</dbReference>
<dbReference type="AlphaFoldDB" id="A0A8X9A7Z3"/>
<evidence type="ECO:0000313" key="1">
    <source>
        <dbReference type="EMBL" id="KAG6431773.1"/>
    </source>
</evidence>
<gene>
    <name evidence="1" type="ORF">SASPL_109856</name>
</gene>
<organism evidence="1">
    <name type="scientific">Salvia splendens</name>
    <name type="common">Scarlet sage</name>
    <dbReference type="NCBI Taxonomy" id="180675"/>
    <lineage>
        <taxon>Eukaryota</taxon>
        <taxon>Viridiplantae</taxon>
        <taxon>Streptophyta</taxon>
        <taxon>Embryophyta</taxon>
        <taxon>Tracheophyta</taxon>
        <taxon>Spermatophyta</taxon>
        <taxon>Magnoliopsida</taxon>
        <taxon>eudicotyledons</taxon>
        <taxon>Gunneridae</taxon>
        <taxon>Pentapetalae</taxon>
        <taxon>asterids</taxon>
        <taxon>lamiids</taxon>
        <taxon>Lamiales</taxon>
        <taxon>Lamiaceae</taxon>
        <taxon>Nepetoideae</taxon>
        <taxon>Mentheae</taxon>
        <taxon>Salviinae</taxon>
        <taxon>Salvia</taxon>
        <taxon>Salvia subgen. Calosphace</taxon>
        <taxon>core Calosphace</taxon>
    </lineage>
</organism>
<sequence length="95" mass="10899">MSSKVEHEQRAIRAEETLRKTSHKMLAQQRGFRRNLEGFLCSWRLQAIKKASAEHQSVKTSYEDSLSQLASQVKSMANQIEKMQSEPKGSSKTKF</sequence>
<dbReference type="Proteomes" id="UP000298416">
    <property type="component" value="Unassembled WGS sequence"/>
</dbReference>
<proteinExistence type="predicted"/>
<evidence type="ECO:0000313" key="2">
    <source>
        <dbReference type="Proteomes" id="UP000298416"/>
    </source>
</evidence>
<comment type="caution">
    <text evidence="1">The sequence shown here is derived from an EMBL/GenBank/DDBJ whole genome shotgun (WGS) entry which is preliminary data.</text>
</comment>